<evidence type="ECO:0000313" key="5">
    <source>
        <dbReference type="Proteomes" id="UP000887013"/>
    </source>
</evidence>
<feature type="domain" description="SEA" evidence="3">
    <location>
        <begin position="100"/>
        <end position="216"/>
    </location>
</feature>
<dbReference type="PROSITE" id="PS50024">
    <property type="entry name" value="SEA"/>
    <property type="match status" value="1"/>
</dbReference>
<feature type="non-terminal residue" evidence="4">
    <location>
        <position position="1"/>
    </location>
</feature>
<keyword evidence="2" id="KW-0472">Membrane</keyword>
<gene>
    <name evidence="4" type="primary">PRSS8</name>
    <name evidence="4" type="ORF">NPIL_256241</name>
</gene>
<feature type="compositionally biased region" description="Pro residues" evidence="1">
    <location>
        <begin position="315"/>
        <end position="324"/>
    </location>
</feature>
<sequence>MSHDGSSYIKHPTEKERLDHLAFSSFPEDYLPYASGHHHRAGTGKAPPYLVWEERRPRRRRGCCSTTALVSAVALVVAAILAVVAVSVYLGVVTNLFRSPVLSLSGKFRVSQGDQFVEELLNTTSNQFLKKVDNYQTMVENVFLSSSFEPAFIAARIYAFRPGLLVFFRLYLDRRKLQQDDSDTMKKVRALIGSESPSFGALTIDRESVDVDENEEWISVPAADQKISTSTPRHPTRLATAPPNKRPRNDGPKSGGQSEVAGVGSIRPEEDNLSKFSYGQWKPVPIEDSVSPSFGDQRTPPGRGNARLPEAPKRSPNPPLPFNPSNPSFSSNPSNPSFSSNPYKPSLSSNPSNPSLSSNPSNPSL</sequence>
<dbReference type="Pfam" id="PF01390">
    <property type="entry name" value="SEA"/>
    <property type="match status" value="1"/>
</dbReference>
<keyword evidence="5" id="KW-1185">Reference proteome</keyword>
<evidence type="ECO:0000256" key="1">
    <source>
        <dbReference type="SAM" id="MobiDB-lite"/>
    </source>
</evidence>
<proteinExistence type="predicted"/>
<dbReference type="InterPro" id="IPR000082">
    <property type="entry name" value="SEA_dom"/>
</dbReference>
<feature type="region of interest" description="Disordered" evidence="1">
    <location>
        <begin position="220"/>
        <end position="365"/>
    </location>
</feature>
<name>A0A8X6QGD4_NEPPI</name>
<keyword evidence="2" id="KW-1133">Transmembrane helix</keyword>
<dbReference type="Proteomes" id="UP000887013">
    <property type="component" value="Unassembled WGS sequence"/>
</dbReference>
<feature type="transmembrane region" description="Helical" evidence="2">
    <location>
        <begin position="68"/>
        <end position="92"/>
    </location>
</feature>
<organism evidence="4 5">
    <name type="scientific">Nephila pilipes</name>
    <name type="common">Giant wood spider</name>
    <name type="synonym">Nephila maculata</name>
    <dbReference type="NCBI Taxonomy" id="299642"/>
    <lineage>
        <taxon>Eukaryota</taxon>
        <taxon>Metazoa</taxon>
        <taxon>Ecdysozoa</taxon>
        <taxon>Arthropoda</taxon>
        <taxon>Chelicerata</taxon>
        <taxon>Arachnida</taxon>
        <taxon>Araneae</taxon>
        <taxon>Araneomorphae</taxon>
        <taxon>Entelegynae</taxon>
        <taxon>Araneoidea</taxon>
        <taxon>Nephilidae</taxon>
        <taxon>Nephila</taxon>
    </lineage>
</organism>
<reference evidence="4" key="1">
    <citation type="submission" date="2020-08" db="EMBL/GenBank/DDBJ databases">
        <title>Multicomponent nature underlies the extraordinary mechanical properties of spider dragline silk.</title>
        <authorList>
            <person name="Kono N."/>
            <person name="Nakamura H."/>
            <person name="Mori M."/>
            <person name="Yoshida Y."/>
            <person name="Ohtoshi R."/>
            <person name="Malay A.D."/>
            <person name="Moran D.A.P."/>
            <person name="Tomita M."/>
            <person name="Numata K."/>
            <person name="Arakawa K."/>
        </authorList>
    </citation>
    <scope>NUCLEOTIDE SEQUENCE</scope>
</reference>
<accession>A0A8X6QGD4</accession>
<dbReference type="Gene3D" id="3.30.70.960">
    <property type="entry name" value="SEA domain"/>
    <property type="match status" value="1"/>
</dbReference>
<dbReference type="InterPro" id="IPR036364">
    <property type="entry name" value="SEA_dom_sf"/>
</dbReference>
<evidence type="ECO:0000313" key="4">
    <source>
        <dbReference type="EMBL" id="GFU23911.1"/>
    </source>
</evidence>
<evidence type="ECO:0000256" key="2">
    <source>
        <dbReference type="SAM" id="Phobius"/>
    </source>
</evidence>
<keyword evidence="2" id="KW-0812">Transmembrane</keyword>
<dbReference type="SUPFAM" id="SSF82671">
    <property type="entry name" value="SEA domain"/>
    <property type="match status" value="1"/>
</dbReference>
<dbReference type="OrthoDB" id="6428856at2759"/>
<protein>
    <submittedName>
        <fullName evidence="4">Prostasin</fullName>
    </submittedName>
</protein>
<feature type="compositionally biased region" description="Low complexity" evidence="1">
    <location>
        <begin position="325"/>
        <end position="365"/>
    </location>
</feature>
<evidence type="ECO:0000259" key="3">
    <source>
        <dbReference type="PROSITE" id="PS50024"/>
    </source>
</evidence>
<dbReference type="AlphaFoldDB" id="A0A8X6QGD4"/>
<comment type="caution">
    <text evidence="4">The sequence shown here is derived from an EMBL/GenBank/DDBJ whole genome shotgun (WGS) entry which is preliminary data.</text>
</comment>
<dbReference type="EMBL" id="BMAW01081333">
    <property type="protein sequence ID" value="GFU23911.1"/>
    <property type="molecule type" value="Genomic_DNA"/>
</dbReference>